<comment type="similarity">
    <text evidence="1">Belongs to the UPF0305 family.</text>
</comment>
<dbReference type="InterPro" id="IPR019215">
    <property type="entry name" value="DUF2115"/>
</dbReference>
<dbReference type="OrthoDB" id="81482at2157"/>
<gene>
    <name evidence="2" type="ordered locus">MSWAN_0713</name>
</gene>
<accession>F6D7G5</accession>
<sequence>MLEIEKLFDLSQEIKKTDLLVVLKEEVSNIHITDIMRASAFLKEDAKYVQASYREGYRKAYVEGFILRITDLKNDKSQHGGYVDLEEFKKALNLLGDQRAQLEIEGNFDPCFSKLYVTMSLYTSFILEEPIHVVGTPFPGGFEVKFQDGEYLCPVKDKQKDNPGAVCGFCIAKQEEGV</sequence>
<dbReference type="Pfam" id="PF09888">
    <property type="entry name" value="DUF2115"/>
    <property type="match status" value="1"/>
</dbReference>
<name>F6D7G5_METPW</name>
<protein>
    <recommendedName>
        <fullName evidence="1">UPF0305 protein MSWAN_0713</fullName>
    </recommendedName>
</protein>
<evidence type="ECO:0000313" key="2">
    <source>
        <dbReference type="EMBL" id="AEG17747.1"/>
    </source>
</evidence>
<dbReference type="EMBL" id="CP002772">
    <property type="protein sequence ID" value="AEG17747.1"/>
    <property type="molecule type" value="Genomic_DNA"/>
</dbReference>
<evidence type="ECO:0000256" key="1">
    <source>
        <dbReference type="HAMAP-Rule" id="MF_00763"/>
    </source>
</evidence>
<keyword evidence="3" id="KW-1185">Reference proteome</keyword>
<dbReference type="STRING" id="868131.MSWAN_0713"/>
<organism evidence="2 3">
    <name type="scientific">Methanobacterium paludis (strain DSM 25820 / JCM 18151 / SWAN1)</name>
    <dbReference type="NCBI Taxonomy" id="868131"/>
    <lineage>
        <taxon>Archaea</taxon>
        <taxon>Methanobacteriati</taxon>
        <taxon>Methanobacteriota</taxon>
        <taxon>Methanomada group</taxon>
        <taxon>Methanobacteria</taxon>
        <taxon>Methanobacteriales</taxon>
        <taxon>Methanobacteriaceae</taxon>
        <taxon>Methanobacterium</taxon>
    </lineage>
</organism>
<dbReference type="GeneID" id="10668205"/>
<dbReference type="RefSeq" id="WP_013825249.1">
    <property type="nucleotide sequence ID" value="NC_015574.1"/>
</dbReference>
<dbReference type="HAMAP" id="MF_00763">
    <property type="entry name" value="UPF0305"/>
    <property type="match status" value="1"/>
</dbReference>
<dbReference type="Proteomes" id="UP000009231">
    <property type="component" value="Chromosome"/>
</dbReference>
<reference evidence="2 3" key="1">
    <citation type="journal article" date="2014" name="Int. J. Syst. Evol. Microbiol.">
        <title>Methanobacterium paludis sp. nov. and a novel strain of Methanobacterium lacus isolated from northern peatlands.</title>
        <authorList>
            <person name="Cadillo-Quiroz H."/>
            <person name="Brauer S.L."/>
            <person name="Goodson N."/>
            <person name="Yavitt J.B."/>
            <person name="Zinder S.H."/>
        </authorList>
    </citation>
    <scope>NUCLEOTIDE SEQUENCE [LARGE SCALE GENOMIC DNA]</scope>
    <source>
        <strain evidence="3">DSM 25820 / JCM 18151 / SWAN1</strain>
    </source>
</reference>
<dbReference type="eggNOG" id="arCOG03215">
    <property type="taxonomic scope" value="Archaea"/>
</dbReference>
<dbReference type="HOGENOM" id="CLU_089549_1_0_2"/>
<dbReference type="AlphaFoldDB" id="F6D7G5"/>
<proteinExistence type="inferred from homology"/>
<dbReference type="KEGG" id="mew:MSWAN_0713"/>
<evidence type="ECO:0000313" key="3">
    <source>
        <dbReference type="Proteomes" id="UP000009231"/>
    </source>
</evidence>